<dbReference type="CDD" id="cd13122">
    <property type="entry name" value="MSL2_CXC"/>
    <property type="match status" value="1"/>
</dbReference>
<dbReference type="GO" id="GO:0072487">
    <property type="term" value="C:MSL complex"/>
    <property type="evidence" value="ECO:0007669"/>
    <property type="project" value="UniProtKB-UniRule"/>
</dbReference>
<sequence>MVNSVGKVLEHIEVEIMDLDISTAEFVDIYRYLVANIYDLDEDFLEQLRLLRKILSCSVCTNIVCQPFSVEGCDHFACKNCLGLDKQPVYLDNCDNVNCHDWSKHSMDELLLCYVTMFIDLCKYICTTDNMRLHVQTDPSSPLWALVKEGVLSDVAHNDSVDENDTDNQEFLLEHLNSESIIGDQHIEVTEHLTNGLEVTIEDPCNESSNPASWVTRDPNATPVIINLTSLKQSTTPESLIQDHNQLVQSWAESQQNIHNSAQIHDPVSDRTNESPTLFNQNFSTSIVGSVVRTEESAVPAKKLKVRLPKPKTQPKIRRGCRCGNAAAVPGKLTCCGQRCPCYVEAKACFDCRCKGCRNPHLPGGKKLLQGINAVIDTKTNTTVQLPPSALTPMVAASGETVYGGISQGPSFTQLYPVGTVANFAGFSIPLPILSVSQHPQTPDVSLTGGIKTSPPYTVDY</sequence>
<keyword evidence="4" id="KW-1185">Reference proteome</keyword>
<dbReference type="OrthoDB" id="10012174at2759"/>
<dbReference type="PANTHER" id="PTHR16048:SF3">
    <property type="entry name" value="E3 UBIQUITIN-PROTEIN LIGASE MSL2"/>
    <property type="match status" value="1"/>
</dbReference>
<dbReference type="SMART" id="SM01114">
    <property type="entry name" value="CXC"/>
    <property type="match status" value="1"/>
</dbReference>
<evidence type="ECO:0000313" key="4">
    <source>
        <dbReference type="Proteomes" id="UP000708208"/>
    </source>
</evidence>
<reference evidence="3" key="1">
    <citation type="submission" date="2021-06" db="EMBL/GenBank/DDBJ databases">
        <authorList>
            <person name="Hodson N. C."/>
            <person name="Mongue J. A."/>
            <person name="Jaron S. K."/>
        </authorList>
    </citation>
    <scope>NUCLEOTIDE SEQUENCE</scope>
</reference>
<dbReference type="GO" id="GO:0061630">
    <property type="term" value="F:ubiquitin protein ligase activity"/>
    <property type="evidence" value="ECO:0007669"/>
    <property type="project" value="InterPro"/>
</dbReference>
<dbReference type="InterPro" id="IPR033467">
    <property type="entry name" value="Tesmin/TSO1-like_CXC"/>
</dbReference>
<accession>A0A8J2PNX5</accession>
<name>A0A8J2PNX5_9HEXA</name>
<dbReference type="PANTHER" id="PTHR16048">
    <property type="entry name" value="MSL2-RELATED"/>
    <property type="match status" value="1"/>
</dbReference>
<protein>
    <recommendedName>
        <fullName evidence="2">CXC MSL2-type domain-containing protein</fullName>
    </recommendedName>
</protein>
<dbReference type="AlphaFoldDB" id="A0A8J2PNX5"/>
<feature type="domain" description="CXC MSL2-type" evidence="2">
    <location>
        <begin position="316"/>
        <end position="367"/>
    </location>
</feature>
<evidence type="ECO:0000313" key="3">
    <source>
        <dbReference type="EMBL" id="CAG7821755.1"/>
    </source>
</evidence>
<evidence type="ECO:0000256" key="1">
    <source>
        <dbReference type="PROSITE-ProRule" id="PRU01396"/>
    </source>
</evidence>
<dbReference type="GO" id="GO:0016567">
    <property type="term" value="P:protein ubiquitination"/>
    <property type="evidence" value="ECO:0007669"/>
    <property type="project" value="TreeGrafter"/>
</dbReference>
<dbReference type="PROSITE" id="PS52051">
    <property type="entry name" value="CXC_MSL2"/>
    <property type="match status" value="1"/>
</dbReference>
<keyword evidence="1" id="KW-0539">Nucleus</keyword>
<dbReference type="InterPro" id="IPR032049">
    <property type="entry name" value="Msl2-CXC"/>
</dbReference>
<evidence type="ECO:0000259" key="2">
    <source>
        <dbReference type="PROSITE" id="PS52051"/>
    </source>
</evidence>
<gene>
    <name evidence="3" type="ORF">AFUS01_LOCUS32070</name>
</gene>
<dbReference type="InterPro" id="IPR037922">
    <property type="entry name" value="MSL2"/>
</dbReference>
<comment type="caution">
    <text evidence="3">The sequence shown here is derived from an EMBL/GenBank/DDBJ whole genome shotgun (WGS) entry which is preliminary data.</text>
</comment>
<organism evidence="3 4">
    <name type="scientific">Allacma fusca</name>
    <dbReference type="NCBI Taxonomy" id="39272"/>
    <lineage>
        <taxon>Eukaryota</taxon>
        <taxon>Metazoa</taxon>
        <taxon>Ecdysozoa</taxon>
        <taxon>Arthropoda</taxon>
        <taxon>Hexapoda</taxon>
        <taxon>Collembola</taxon>
        <taxon>Symphypleona</taxon>
        <taxon>Sminthuridae</taxon>
        <taxon>Allacma</taxon>
    </lineage>
</organism>
<dbReference type="EMBL" id="CAJVCH010520017">
    <property type="protein sequence ID" value="CAG7821755.1"/>
    <property type="molecule type" value="Genomic_DNA"/>
</dbReference>
<dbReference type="Proteomes" id="UP000708208">
    <property type="component" value="Unassembled WGS sequence"/>
</dbReference>
<dbReference type="Pfam" id="PF16682">
    <property type="entry name" value="MSL2-CXC"/>
    <property type="match status" value="1"/>
</dbReference>
<proteinExistence type="inferred from homology"/>
<comment type="similarity">
    <text evidence="1">Belongs to the MSL2 family.</text>
</comment>
<keyword evidence="1" id="KW-0158">Chromosome</keyword>